<organism evidence="13 14">
    <name type="scientific">Scyliorhinus torazame</name>
    <name type="common">Cloudy catshark</name>
    <name type="synonym">Catulus torazame</name>
    <dbReference type="NCBI Taxonomy" id="75743"/>
    <lineage>
        <taxon>Eukaryota</taxon>
        <taxon>Metazoa</taxon>
        <taxon>Chordata</taxon>
        <taxon>Craniata</taxon>
        <taxon>Vertebrata</taxon>
        <taxon>Chondrichthyes</taxon>
        <taxon>Elasmobranchii</taxon>
        <taxon>Galeomorphii</taxon>
        <taxon>Galeoidea</taxon>
        <taxon>Carcharhiniformes</taxon>
        <taxon>Scyliorhinidae</taxon>
        <taxon>Scyliorhinus</taxon>
    </lineage>
</organism>
<dbReference type="InterPro" id="IPR049342">
    <property type="entry name" value="TRAF1-6_MATH_dom"/>
</dbReference>
<accession>A0A401PRM7</accession>
<comment type="caution">
    <text evidence="13">The sequence shown here is derived from an EMBL/GenBank/DDBJ whole genome shotgun (WGS) entry which is preliminary data.</text>
</comment>
<proteinExistence type="inferred from homology"/>
<gene>
    <name evidence="13" type="ORF">scyTo_0017388</name>
</gene>
<dbReference type="Gene3D" id="2.60.210.10">
    <property type="entry name" value="Apoptosis, Tumor Necrosis Factor Receptor Associated Protein 2, Chain A"/>
    <property type="match status" value="1"/>
</dbReference>
<dbReference type="Proteomes" id="UP000288216">
    <property type="component" value="Unassembled WGS sequence"/>
</dbReference>
<dbReference type="PROSITE" id="PS50089">
    <property type="entry name" value="ZF_RING_2"/>
    <property type="match status" value="1"/>
</dbReference>
<dbReference type="SUPFAM" id="SSF49599">
    <property type="entry name" value="TRAF domain-like"/>
    <property type="match status" value="2"/>
</dbReference>
<reference evidence="13 14" key="1">
    <citation type="journal article" date="2018" name="Nat. Ecol. Evol.">
        <title>Shark genomes provide insights into elasmobranch evolution and the origin of vertebrates.</title>
        <authorList>
            <person name="Hara Y"/>
            <person name="Yamaguchi K"/>
            <person name="Onimaru K"/>
            <person name="Kadota M"/>
            <person name="Koyanagi M"/>
            <person name="Keeley SD"/>
            <person name="Tatsumi K"/>
            <person name="Tanaka K"/>
            <person name="Motone F"/>
            <person name="Kageyama Y"/>
            <person name="Nozu R"/>
            <person name="Adachi N"/>
            <person name="Nishimura O"/>
            <person name="Nakagawa R"/>
            <person name="Tanegashima C"/>
            <person name="Kiyatake I"/>
            <person name="Matsumoto R"/>
            <person name="Murakumo K"/>
            <person name="Nishida K"/>
            <person name="Terakita A"/>
            <person name="Kuratani S"/>
            <person name="Sato K"/>
            <person name="Hyodo S Kuraku.S."/>
        </authorList>
    </citation>
    <scope>NUCLEOTIDE SEQUENCE [LARGE SCALE GENOMIC DNA]</scope>
</reference>
<keyword evidence="5 8" id="KW-0863">Zinc-finger</keyword>
<evidence type="ECO:0000256" key="1">
    <source>
        <dbReference type="ARBA" id="ARBA00004496"/>
    </source>
</evidence>
<dbReference type="InterPro" id="IPR008974">
    <property type="entry name" value="TRAF-like"/>
</dbReference>
<keyword evidence="2 7" id="KW-0963">Cytoplasm</keyword>
<dbReference type="InterPro" id="IPR017907">
    <property type="entry name" value="Znf_RING_CS"/>
</dbReference>
<dbReference type="Pfam" id="PF21363">
    <property type="entry name" value="TRAF3_RING"/>
    <property type="match status" value="1"/>
</dbReference>
<evidence type="ECO:0000256" key="7">
    <source>
        <dbReference type="PIRNR" id="PIRNR015614"/>
    </source>
</evidence>
<dbReference type="PANTHER" id="PTHR10131">
    <property type="entry name" value="TNF RECEPTOR ASSOCIATED FACTOR"/>
    <property type="match status" value="1"/>
</dbReference>
<dbReference type="InterPro" id="IPR001841">
    <property type="entry name" value="Znf_RING"/>
</dbReference>
<comment type="similarity">
    <text evidence="7">Belongs to the TNF receptor-associated factor family.</text>
</comment>
<dbReference type="GO" id="GO:0005164">
    <property type="term" value="F:tumor necrosis factor receptor binding"/>
    <property type="evidence" value="ECO:0007669"/>
    <property type="project" value="UniProtKB-UniRule"/>
</dbReference>
<evidence type="ECO:0000259" key="12">
    <source>
        <dbReference type="PROSITE" id="PS50145"/>
    </source>
</evidence>
<evidence type="ECO:0000256" key="2">
    <source>
        <dbReference type="ARBA" id="ARBA00022490"/>
    </source>
</evidence>
<feature type="region of interest" description="Disordered" evidence="9">
    <location>
        <begin position="219"/>
        <end position="264"/>
    </location>
</feature>
<dbReference type="CDD" id="cd00270">
    <property type="entry name" value="MATH_TRAF_C"/>
    <property type="match status" value="1"/>
</dbReference>
<dbReference type="PROSITE" id="PS00518">
    <property type="entry name" value="ZF_RING_1"/>
    <property type="match status" value="1"/>
</dbReference>
<dbReference type="GO" id="GO:0008270">
    <property type="term" value="F:zinc ion binding"/>
    <property type="evidence" value="ECO:0007669"/>
    <property type="project" value="UniProtKB-UniRule"/>
</dbReference>
<evidence type="ECO:0000256" key="3">
    <source>
        <dbReference type="ARBA" id="ARBA00022723"/>
    </source>
</evidence>
<feature type="domain" description="RING-type" evidence="10">
    <location>
        <begin position="21"/>
        <end position="61"/>
    </location>
</feature>
<evidence type="ECO:0000259" key="11">
    <source>
        <dbReference type="PROSITE" id="PS50144"/>
    </source>
</evidence>
<dbReference type="EMBL" id="BFAA01011251">
    <property type="protein sequence ID" value="GCB75778.1"/>
    <property type="molecule type" value="Genomic_DNA"/>
</dbReference>
<keyword evidence="3 7" id="KW-0479">Metal-binding</keyword>
<keyword evidence="6 7" id="KW-0862">Zinc</keyword>
<dbReference type="GO" id="GO:0043122">
    <property type="term" value="P:regulation of canonical NF-kappaB signal transduction"/>
    <property type="evidence" value="ECO:0007669"/>
    <property type="project" value="TreeGrafter"/>
</dbReference>
<evidence type="ECO:0000313" key="13">
    <source>
        <dbReference type="EMBL" id="GCB75778.1"/>
    </source>
</evidence>
<evidence type="ECO:0000259" key="10">
    <source>
        <dbReference type="PROSITE" id="PS50089"/>
    </source>
</evidence>
<dbReference type="AlphaFoldDB" id="A0A401PRM7"/>
<dbReference type="InterPro" id="IPR049440">
    <property type="entry name" value="TRAF3/5_RING"/>
</dbReference>
<dbReference type="GO" id="GO:0005737">
    <property type="term" value="C:cytoplasm"/>
    <property type="evidence" value="ECO:0007669"/>
    <property type="project" value="UniProtKB-SubCell"/>
</dbReference>
<dbReference type="Gene3D" id="3.30.40.10">
    <property type="entry name" value="Zinc/RING finger domain, C3HC4 (zinc finger)"/>
    <property type="match status" value="2"/>
</dbReference>
<evidence type="ECO:0000256" key="9">
    <source>
        <dbReference type="SAM" id="MobiDB-lite"/>
    </source>
</evidence>
<dbReference type="PROSITE" id="PS50145">
    <property type="entry name" value="ZF_TRAF"/>
    <property type="match status" value="1"/>
</dbReference>
<dbReference type="GO" id="GO:0009898">
    <property type="term" value="C:cytoplasmic side of plasma membrane"/>
    <property type="evidence" value="ECO:0007669"/>
    <property type="project" value="TreeGrafter"/>
</dbReference>
<dbReference type="OMA" id="MPMDPLG"/>
<dbReference type="STRING" id="75743.A0A401PRM7"/>
<feature type="domain" description="TRAF-type" evidence="12">
    <location>
        <begin position="105"/>
        <end position="155"/>
    </location>
</feature>
<dbReference type="PANTHER" id="PTHR10131:SF138">
    <property type="entry name" value="RE66324P"/>
    <property type="match status" value="1"/>
</dbReference>
<keyword evidence="14" id="KW-1185">Reference proteome</keyword>
<comment type="subcellular location">
    <subcellularLocation>
        <location evidence="1 7">Cytoplasm</location>
    </subcellularLocation>
</comment>
<keyword evidence="4" id="KW-0677">Repeat</keyword>
<name>A0A401PRM7_SCYTO</name>
<evidence type="ECO:0000256" key="5">
    <source>
        <dbReference type="ARBA" id="ARBA00022771"/>
    </source>
</evidence>
<dbReference type="SUPFAM" id="SSF57850">
    <property type="entry name" value="RING/U-box"/>
    <property type="match status" value="1"/>
</dbReference>
<feature type="zinc finger region" description="TRAF-type" evidence="8">
    <location>
        <begin position="105"/>
        <end position="155"/>
    </location>
</feature>
<evidence type="ECO:0000256" key="8">
    <source>
        <dbReference type="PROSITE-ProRule" id="PRU00207"/>
    </source>
</evidence>
<dbReference type="OrthoDB" id="6499288at2759"/>
<dbReference type="InterPro" id="IPR001293">
    <property type="entry name" value="Znf_TRAF"/>
</dbReference>
<dbReference type="SMART" id="SM00061">
    <property type="entry name" value="MATH"/>
    <property type="match status" value="1"/>
</dbReference>
<evidence type="ECO:0000256" key="6">
    <source>
        <dbReference type="ARBA" id="ARBA00022833"/>
    </source>
</evidence>
<dbReference type="InterPro" id="IPR002083">
    <property type="entry name" value="MATH/TRAF_dom"/>
</dbReference>
<evidence type="ECO:0000256" key="4">
    <source>
        <dbReference type="ARBA" id="ARBA00022737"/>
    </source>
</evidence>
<dbReference type="GO" id="GO:0007165">
    <property type="term" value="P:signal transduction"/>
    <property type="evidence" value="ECO:0007669"/>
    <property type="project" value="InterPro"/>
</dbReference>
<dbReference type="PROSITE" id="PS50144">
    <property type="entry name" value="MATH"/>
    <property type="match status" value="1"/>
</dbReference>
<dbReference type="GO" id="GO:0042981">
    <property type="term" value="P:regulation of apoptotic process"/>
    <property type="evidence" value="ECO:0007669"/>
    <property type="project" value="InterPro"/>
</dbReference>
<dbReference type="PIRSF" id="PIRSF015614">
    <property type="entry name" value="TRAF"/>
    <property type="match status" value="1"/>
</dbReference>
<feature type="domain" description="MATH" evidence="11">
    <location>
        <begin position="341"/>
        <end position="487"/>
    </location>
</feature>
<protein>
    <recommendedName>
        <fullName evidence="7">TNF receptor-associated factor</fullName>
    </recommendedName>
</protein>
<evidence type="ECO:0000313" key="14">
    <source>
        <dbReference type="Proteomes" id="UP000288216"/>
    </source>
</evidence>
<dbReference type="InterPro" id="IPR012227">
    <property type="entry name" value="TNF_rcpt-assoc_TRAF_met"/>
</dbReference>
<dbReference type="Pfam" id="PF21355">
    <property type="entry name" value="TRAF-mep_MATH"/>
    <property type="match status" value="1"/>
</dbReference>
<sequence length="494" mass="55227">MVALVSGITPVNPTGSSCLLCSACRFLLIKPKQTECGHRYCTACLENLFKTDNETDCNVCQKKVLRSKVYHDRAAENDAYATKIQCTAYREGCDWTGTLRNYLCTHRAQCDFHVVPCSNVAFGCEAIGARKKMMAHETEECEWRMALCPQCETFCVQKLLEDHIAICAKRKEDCPVCGRADLTKADPRRRDLDEHLRASQQTHLLQMLTLTTSLRSRKVSEGEGAESFQQHLTEKGGTRTGLASEPSKEEADSSWVLGERGTSEMARGADPGVLALAKKTEGLERSVCGLNKDLDKYAQVIEVLQQKCLHYEQVILSLQRKTRNQEVTGGLAGPSSPVSTNGVLVWKIKEFSSCLMAARSEQRPSFYSPVFASHPFGYQLCCRIYPDGDGNGKGSHISLFLAIIKGEYDEVLPWPFRQKVIFMLMDQVHQKHVKESFSPDLLSGSFQKPRSHMNIASGCPMFARHDLLLKPQSHYLKNDTVYIKVIIDTTGIPL</sequence>
<dbReference type="InterPro" id="IPR013083">
    <property type="entry name" value="Znf_RING/FYVE/PHD"/>
</dbReference>